<comment type="caution">
    <text evidence="2">The sequence shown here is derived from an EMBL/GenBank/DDBJ whole genome shotgun (WGS) entry which is preliminary data.</text>
</comment>
<feature type="compositionally biased region" description="Basic and acidic residues" evidence="1">
    <location>
        <begin position="106"/>
        <end position="115"/>
    </location>
</feature>
<dbReference type="AlphaFoldDB" id="A0AAE1AWT3"/>
<gene>
    <name evidence="2" type="ORF">RRG08_000225</name>
</gene>
<feature type="region of interest" description="Disordered" evidence="1">
    <location>
        <begin position="69"/>
        <end position="140"/>
    </location>
</feature>
<organism evidence="2 3">
    <name type="scientific">Elysia crispata</name>
    <name type="common">lettuce slug</name>
    <dbReference type="NCBI Taxonomy" id="231223"/>
    <lineage>
        <taxon>Eukaryota</taxon>
        <taxon>Metazoa</taxon>
        <taxon>Spiralia</taxon>
        <taxon>Lophotrochozoa</taxon>
        <taxon>Mollusca</taxon>
        <taxon>Gastropoda</taxon>
        <taxon>Heterobranchia</taxon>
        <taxon>Euthyneura</taxon>
        <taxon>Panpulmonata</taxon>
        <taxon>Sacoglossa</taxon>
        <taxon>Placobranchoidea</taxon>
        <taxon>Plakobranchidae</taxon>
        <taxon>Elysia</taxon>
    </lineage>
</organism>
<evidence type="ECO:0000313" key="2">
    <source>
        <dbReference type="EMBL" id="KAK3795367.1"/>
    </source>
</evidence>
<accession>A0AAE1AWT3</accession>
<dbReference type="Proteomes" id="UP001283361">
    <property type="component" value="Unassembled WGS sequence"/>
</dbReference>
<name>A0AAE1AWT3_9GAST</name>
<dbReference type="EMBL" id="JAWDGP010001067">
    <property type="protein sequence ID" value="KAK3795367.1"/>
    <property type="molecule type" value="Genomic_DNA"/>
</dbReference>
<proteinExistence type="predicted"/>
<feature type="compositionally biased region" description="Polar residues" evidence="1">
    <location>
        <begin position="94"/>
        <end position="103"/>
    </location>
</feature>
<sequence>MPTVSGGHIGTLLFPGRGVPPSGGKVGMAVEWLPPDPHDREMCLARPGRPLILEINGFNAGKPYVRGGIPSPEGEGNPPCKLKGWFKSPRKGSFSATQGNSLKQPEGFKRGDFREGMLSFPPKGEGQHSQNPDDRLILPPFRGQAPLEQHSRPEWCPKGVLNRGFNGGLTTSRLLQRSCP</sequence>
<keyword evidence="3" id="KW-1185">Reference proteome</keyword>
<evidence type="ECO:0000313" key="3">
    <source>
        <dbReference type="Proteomes" id="UP001283361"/>
    </source>
</evidence>
<reference evidence="2" key="1">
    <citation type="journal article" date="2023" name="G3 (Bethesda)">
        <title>A reference genome for the long-term kleptoplast-retaining sea slug Elysia crispata morphotype clarki.</title>
        <authorList>
            <person name="Eastman K.E."/>
            <person name="Pendleton A.L."/>
            <person name="Shaikh M.A."/>
            <person name="Suttiyut T."/>
            <person name="Ogas R."/>
            <person name="Tomko P."/>
            <person name="Gavelis G."/>
            <person name="Widhalm J.R."/>
            <person name="Wisecaver J.H."/>
        </authorList>
    </citation>
    <scope>NUCLEOTIDE SEQUENCE</scope>
    <source>
        <strain evidence="2">ECLA1</strain>
    </source>
</reference>
<protein>
    <submittedName>
        <fullName evidence="2">Uncharacterized protein</fullName>
    </submittedName>
</protein>
<evidence type="ECO:0000256" key="1">
    <source>
        <dbReference type="SAM" id="MobiDB-lite"/>
    </source>
</evidence>